<feature type="transmembrane region" description="Helical" evidence="1">
    <location>
        <begin position="12"/>
        <end position="31"/>
    </location>
</feature>
<keyword evidence="1" id="KW-0472">Membrane</keyword>
<dbReference type="Proteomes" id="UP000257123">
    <property type="component" value="Unassembled WGS sequence"/>
</dbReference>
<evidence type="ECO:0000313" key="2">
    <source>
        <dbReference type="EMBL" id="RFA93924.1"/>
    </source>
</evidence>
<feature type="transmembrane region" description="Helical" evidence="1">
    <location>
        <begin position="438"/>
        <end position="458"/>
    </location>
</feature>
<feature type="transmembrane region" description="Helical" evidence="1">
    <location>
        <begin position="37"/>
        <end position="57"/>
    </location>
</feature>
<dbReference type="EMBL" id="NMUE01000050">
    <property type="protein sequence ID" value="RFA93924.1"/>
    <property type="molecule type" value="Genomic_DNA"/>
</dbReference>
<proteinExistence type="predicted"/>
<dbReference type="AlphaFoldDB" id="A0A371QV58"/>
<dbReference type="Proteomes" id="UP000256877">
    <property type="component" value="Unassembled WGS sequence"/>
</dbReference>
<comment type="caution">
    <text evidence="2">The sequence shown here is derived from an EMBL/GenBank/DDBJ whole genome shotgun (WGS) entry which is preliminary data.</text>
</comment>
<feature type="transmembrane region" description="Helical" evidence="1">
    <location>
        <begin position="73"/>
        <end position="91"/>
    </location>
</feature>
<sequence length="622" mass="70112">MKRYILQWPLKIVVLFLFIVVIFILSNYIHFSFPVSLSALLFLTITFILTIVTLLILRKKTESANISALNTEIRILHVVAIPLIAFTVAYLEIMLMGHLFFFSCLLVFTALIMATFGRGKPVVRIMMGVASIGELVIALYGFYMPSFGSDTWRDSAMAQQILLLGDISKLSIVHDAYPMPVLPILYTTLSLMSGINALESSVVMGLIYLIFGGLFFYLVGSLIGRKHGLGYLSSLMFLSSPLTVVFSTAFIPQAYALLLALLVTFITFREDTLRKSVVVFLIIAMVMGHSGIASFYLFILFVLWLLLKLERENKYFSDYHFRILLALYFIIYLLYLLYTSVVYHVVRGTSSILEALRLFLLGVKIESENPPQLAGEYPAGIVIMYYWSLSVSFSLILSLILSKKAPRWNRYFTFVILSVMVIAFIVSQAYPAFDAVRYLGYTSFAMLLPFLPLGWYVIFTKSHKYAIFLVMSVFISFAASVVNTPERPLSALSPQFGVLTFTEQVCLNGIPLVGDGRLAMDFVSGLYTLWHSASAGMQLATPVGMYHRFVVKDYNVTVYRIGAYGVTLRDIYKPGVTAVVVRSRVVESNMFIWYDDADKRVVRELLYHGGVMYVCDGLAVLR</sequence>
<evidence type="ECO:0008006" key="6">
    <source>
        <dbReference type="Google" id="ProtNLM"/>
    </source>
</evidence>
<feature type="transmembrane region" description="Helical" evidence="1">
    <location>
        <begin position="97"/>
        <end position="116"/>
    </location>
</feature>
<feature type="transmembrane region" description="Helical" evidence="1">
    <location>
        <begin position="123"/>
        <end position="143"/>
    </location>
</feature>
<organism evidence="2 5">
    <name type="scientific">Pyrobaculum aerophilum</name>
    <dbReference type="NCBI Taxonomy" id="13773"/>
    <lineage>
        <taxon>Archaea</taxon>
        <taxon>Thermoproteota</taxon>
        <taxon>Thermoprotei</taxon>
        <taxon>Thermoproteales</taxon>
        <taxon>Thermoproteaceae</taxon>
        <taxon>Pyrobaculum</taxon>
    </lineage>
</organism>
<gene>
    <name evidence="2" type="ORF">CGL51_11755</name>
    <name evidence="3" type="ORF">CGL52_13840</name>
</gene>
<name>A0A371QV58_9CREN</name>
<feature type="transmembrane region" description="Helical" evidence="1">
    <location>
        <begin position="205"/>
        <end position="224"/>
    </location>
</feature>
<feature type="transmembrane region" description="Helical" evidence="1">
    <location>
        <begin position="319"/>
        <end position="338"/>
    </location>
</feature>
<feature type="transmembrane region" description="Helical" evidence="1">
    <location>
        <begin position="465"/>
        <end position="482"/>
    </location>
</feature>
<protein>
    <recommendedName>
        <fullName evidence="6">Glycosyltransferase RgtA/B/C/D-like domain-containing protein</fullName>
    </recommendedName>
</protein>
<evidence type="ECO:0000256" key="1">
    <source>
        <dbReference type="SAM" id="Phobius"/>
    </source>
</evidence>
<feature type="transmembrane region" description="Helical" evidence="1">
    <location>
        <begin position="411"/>
        <end position="432"/>
    </location>
</feature>
<reference evidence="4 5" key="1">
    <citation type="submission" date="2017-07" db="EMBL/GenBank/DDBJ databases">
        <title>Draft genome sequence of aerobic hyperthermophilic archaea, Pyrobaculum aerophilum YKB31 and YKB32.</title>
        <authorList>
            <person name="Mochizuki T."/>
            <person name="Berliner A.J."/>
            <person name="Yoshida-Takashima Y."/>
            <person name="Takaki Y."/>
            <person name="Nunoura T."/>
            <person name="Takai K."/>
        </authorList>
    </citation>
    <scope>NUCLEOTIDE SEQUENCE [LARGE SCALE GENOMIC DNA]</scope>
    <source>
        <strain evidence="2 5">YKB31</strain>
        <strain evidence="3 4">YKB32</strain>
    </source>
</reference>
<keyword evidence="1" id="KW-1133">Transmembrane helix</keyword>
<keyword evidence="1" id="KW-0812">Transmembrane</keyword>
<dbReference type="EMBL" id="NMUF01000072">
    <property type="protein sequence ID" value="RFA94895.1"/>
    <property type="molecule type" value="Genomic_DNA"/>
</dbReference>
<feature type="transmembrane region" description="Helical" evidence="1">
    <location>
        <begin position="377"/>
        <end position="399"/>
    </location>
</feature>
<accession>A0A371QV58</accession>
<dbReference type="RefSeq" id="WP_116421848.1">
    <property type="nucleotide sequence ID" value="NZ_NMUE01000050.1"/>
</dbReference>
<evidence type="ECO:0000313" key="5">
    <source>
        <dbReference type="Proteomes" id="UP000257123"/>
    </source>
</evidence>
<feature type="transmembrane region" description="Helical" evidence="1">
    <location>
        <begin position="278"/>
        <end position="307"/>
    </location>
</feature>
<evidence type="ECO:0000313" key="4">
    <source>
        <dbReference type="Proteomes" id="UP000256877"/>
    </source>
</evidence>
<feature type="transmembrane region" description="Helical" evidence="1">
    <location>
        <begin position="244"/>
        <end position="266"/>
    </location>
</feature>
<evidence type="ECO:0000313" key="3">
    <source>
        <dbReference type="EMBL" id="RFA94895.1"/>
    </source>
</evidence>